<dbReference type="GO" id="GO:0045277">
    <property type="term" value="C:respiratory chain complex IV"/>
    <property type="evidence" value="ECO:0007669"/>
    <property type="project" value="InterPro"/>
</dbReference>
<protein>
    <submittedName>
        <fullName evidence="4">Uncharacterized protein</fullName>
    </submittedName>
</protein>
<keyword evidence="3" id="KW-0812">Transmembrane</keyword>
<comment type="caution">
    <text evidence="4">The sequence shown here is derived from an EMBL/GenBank/DDBJ whole genome shotgun (WGS) entry which is preliminary data.</text>
</comment>
<name>A0A8H2VB14_9SACH</name>
<feature type="transmembrane region" description="Helical" evidence="3">
    <location>
        <begin position="127"/>
        <end position="148"/>
    </location>
</feature>
<dbReference type="AlphaFoldDB" id="A0A8H2VB14"/>
<organism evidence="4 5">
    <name type="scientific">Maudiozyma barnettii</name>
    <dbReference type="NCBI Taxonomy" id="61262"/>
    <lineage>
        <taxon>Eukaryota</taxon>
        <taxon>Fungi</taxon>
        <taxon>Dikarya</taxon>
        <taxon>Ascomycota</taxon>
        <taxon>Saccharomycotina</taxon>
        <taxon>Saccharomycetes</taxon>
        <taxon>Saccharomycetales</taxon>
        <taxon>Saccharomycetaceae</taxon>
        <taxon>Maudiozyma</taxon>
    </lineage>
</organism>
<dbReference type="Proteomes" id="UP000644660">
    <property type="component" value="Unassembled WGS sequence"/>
</dbReference>
<dbReference type="GO" id="GO:0006123">
    <property type="term" value="P:mitochondrial electron transport, cytochrome c to oxygen"/>
    <property type="evidence" value="ECO:0007669"/>
    <property type="project" value="InterPro"/>
</dbReference>
<keyword evidence="3" id="KW-0472">Membrane</keyword>
<dbReference type="InterPro" id="IPR004203">
    <property type="entry name" value="Cyt_c_oxidase_su4_fam"/>
</dbReference>
<sequence length="163" mass="19211">MSMLRSMFRECKVITRFIPNYGHITPKVNILQCKATYRTIHEGSDGSAYTPPNLSEIPRRWPVMKNMALQEEIKEYLDWKMQGPWQEMTREEKVASFYLAYGLWGPRAGVRKEANLGKDTEINITYFIFRVLFNVTLLGALGVSYINWKYDKEREKEMEDNQL</sequence>
<gene>
    <name evidence="4" type="ORF">KABA2_01S03036</name>
</gene>
<accession>A0A8H2VB14</accession>
<evidence type="ECO:0000256" key="1">
    <source>
        <dbReference type="ARBA" id="ARBA00004173"/>
    </source>
</evidence>
<dbReference type="Pfam" id="PF02936">
    <property type="entry name" value="COX4"/>
    <property type="match status" value="1"/>
</dbReference>
<evidence type="ECO:0000256" key="2">
    <source>
        <dbReference type="ARBA" id="ARBA00023128"/>
    </source>
</evidence>
<dbReference type="EMBL" id="CAEFZW010000001">
    <property type="protein sequence ID" value="CAB4251972.1"/>
    <property type="molecule type" value="Genomic_DNA"/>
</dbReference>
<keyword evidence="3" id="KW-1133">Transmembrane helix</keyword>
<keyword evidence="5" id="KW-1185">Reference proteome</keyword>
<dbReference type="GeneID" id="64855086"/>
<dbReference type="SUPFAM" id="SSF81406">
    <property type="entry name" value="Mitochondrial cytochrome c oxidase subunit IV"/>
    <property type="match status" value="1"/>
</dbReference>
<dbReference type="OrthoDB" id="186013at2759"/>
<comment type="subcellular location">
    <subcellularLocation>
        <location evidence="1">Mitochondrion</location>
    </subcellularLocation>
</comment>
<dbReference type="InterPro" id="IPR036639">
    <property type="entry name" value="Cyt_c_oxidase_su4_sf"/>
</dbReference>
<evidence type="ECO:0000313" key="5">
    <source>
        <dbReference type="Proteomes" id="UP000644660"/>
    </source>
</evidence>
<keyword evidence="2" id="KW-0496">Mitochondrion</keyword>
<evidence type="ECO:0000313" key="4">
    <source>
        <dbReference type="EMBL" id="CAB4251972.1"/>
    </source>
</evidence>
<dbReference type="RefSeq" id="XP_041404011.1">
    <property type="nucleotide sequence ID" value="XM_041548077.1"/>
</dbReference>
<reference evidence="4 5" key="1">
    <citation type="submission" date="2020-05" db="EMBL/GenBank/DDBJ databases">
        <authorList>
            <person name="Casaregola S."/>
            <person name="Devillers H."/>
            <person name="Grondin C."/>
        </authorList>
    </citation>
    <scope>NUCLEOTIDE SEQUENCE [LARGE SCALE GENOMIC DNA]</scope>
    <source>
        <strain evidence="4 5">CLIB 1767</strain>
    </source>
</reference>
<evidence type="ECO:0000256" key="3">
    <source>
        <dbReference type="SAM" id="Phobius"/>
    </source>
</evidence>
<proteinExistence type="predicted"/>
<dbReference type="GO" id="GO:0005739">
    <property type="term" value="C:mitochondrion"/>
    <property type="evidence" value="ECO:0007669"/>
    <property type="project" value="UniProtKB-SubCell"/>
</dbReference>
<dbReference type="Gene3D" id="1.10.442.10">
    <property type="entry name" value="Cytochrome c oxidase subunit IV"/>
    <property type="match status" value="1"/>
</dbReference>